<dbReference type="PANTHER" id="PTHR30314">
    <property type="entry name" value="CELL DIVISION PROTEIN FTSZ-RELATED"/>
    <property type="match status" value="1"/>
</dbReference>
<keyword evidence="4" id="KW-0963">Cytoplasm</keyword>
<keyword evidence="10" id="KW-1185">Reference proteome</keyword>
<dbReference type="GO" id="GO:0043093">
    <property type="term" value="P:FtsZ-dependent cytokinesis"/>
    <property type="evidence" value="ECO:0007669"/>
    <property type="project" value="UniProtKB-UniRule"/>
</dbReference>
<keyword evidence="4 6" id="KW-0131">Cell cycle</keyword>
<keyword evidence="3 4" id="KW-0342">GTP-binding</keyword>
<feature type="binding site" evidence="4">
    <location>
        <begin position="123"/>
        <end position="125"/>
    </location>
    <ligand>
        <name>GTP</name>
        <dbReference type="ChEBI" id="CHEBI:37565"/>
    </ligand>
</feature>
<feature type="binding site" evidence="4">
    <location>
        <position position="203"/>
    </location>
    <ligand>
        <name>GTP</name>
        <dbReference type="ChEBI" id="CHEBI:37565"/>
    </ligand>
</feature>
<dbReference type="InterPro" id="IPR008280">
    <property type="entry name" value="Tub_FtsZ_C"/>
</dbReference>
<evidence type="ECO:0000256" key="1">
    <source>
        <dbReference type="ARBA" id="ARBA00009690"/>
    </source>
</evidence>
<dbReference type="Gene3D" id="3.30.1330.20">
    <property type="entry name" value="Tubulin/FtsZ, C-terminal domain"/>
    <property type="match status" value="1"/>
</dbReference>
<dbReference type="PRINTS" id="PR00423">
    <property type="entry name" value="CELLDVISFTSZ"/>
</dbReference>
<dbReference type="InterPro" id="IPR024757">
    <property type="entry name" value="FtsZ_C"/>
</dbReference>
<dbReference type="GO" id="GO:0005525">
    <property type="term" value="F:GTP binding"/>
    <property type="evidence" value="ECO:0007669"/>
    <property type="project" value="UniProtKB-UniRule"/>
</dbReference>
<feature type="binding site" evidence="4">
    <location>
        <position position="155"/>
    </location>
    <ligand>
        <name>GTP</name>
        <dbReference type="ChEBI" id="CHEBI:37565"/>
    </ligand>
</feature>
<evidence type="ECO:0000256" key="5">
    <source>
        <dbReference type="NCBIfam" id="TIGR00065"/>
    </source>
</evidence>
<dbReference type="SUPFAM" id="SSF55307">
    <property type="entry name" value="Tubulin C-terminal domain-like"/>
    <property type="match status" value="1"/>
</dbReference>
<dbReference type="GO" id="GO:0051258">
    <property type="term" value="P:protein polymerization"/>
    <property type="evidence" value="ECO:0007669"/>
    <property type="project" value="UniProtKB-UniRule"/>
</dbReference>
<evidence type="ECO:0000313" key="9">
    <source>
        <dbReference type="EMBL" id="MST55217.1"/>
    </source>
</evidence>
<dbReference type="SMART" id="SM00864">
    <property type="entry name" value="Tubulin"/>
    <property type="match status" value="1"/>
</dbReference>
<accession>A0A6L5YCE6</accession>
<gene>
    <name evidence="4 9" type="primary">ftsZ</name>
    <name evidence="9" type="ORF">FYJ74_04065</name>
</gene>
<proteinExistence type="inferred from homology"/>
<feature type="binding site" evidence="4">
    <location>
        <begin position="36"/>
        <end position="40"/>
    </location>
    <ligand>
        <name>GTP</name>
        <dbReference type="ChEBI" id="CHEBI:37565"/>
    </ligand>
</feature>
<dbReference type="InterPro" id="IPR000158">
    <property type="entry name" value="Cell_div_FtsZ"/>
</dbReference>
<evidence type="ECO:0000259" key="7">
    <source>
        <dbReference type="SMART" id="SM00864"/>
    </source>
</evidence>
<reference evidence="9 10" key="1">
    <citation type="submission" date="2019-08" db="EMBL/GenBank/DDBJ databases">
        <title>In-depth cultivation of the pig gut microbiome towards novel bacterial diversity and tailored functional studies.</title>
        <authorList>
            <person name="Wylensek D."/>
            <person name="Hitch T.C.A."/>
            <person name="Clavel T."/>
        </authorList>
    </citation>
    <scope>NUCLEOTIDE SEQUENCE [LARGE SCALE GENOMIC DNA]</scope>
    <source>
        <strain evidence="9 10">SM-530-WT-4B</strain>
    </source>
</reference>
<keyword evidence="4 6" id="KW-0132">Cell division</keyword>
<evidence type="ECO:0000313" key="10">
    <source>
        <dbReference type="Proteomes" id="UP000473699"/>
    </source>
</evidence>
<keyword evidence="2 4" id="KW-0547">Nucleotide-binding</keyword>
<dbReference type="InterPro" id="IPR003008">
    <property type="entry name" value="Tubulin_FtsZ_GTPase"/>
</dbReference>
<dbReference type="GO" id="GO:0032153">
    <property type="term" value="C:cell division site"/>
    <property type="evidence" value="ECO:0007669"/>
    <property type="project" value="UniProtKB-UniRule"/>
</dbReference>
<name>A0A6L5YCE6_9BACT</name>
<dbReference type="InterPro" id="IPR018316">
    <property type="entry name" value="Tubulin/FtsZ_2-layer-sand-dom"/>
</dbReference>
<protein>
    <recommendedName>
        <fullName evidence="4 5">Cell division protein FtsZ</fullName>
    </recommendedName>
</protein>
<dbReference type="RefSeq" id="WP_154528314.1">
    <property type="nucleotide sequence ID" value="NZ_JAXDZJ010000028.1"/>
</dbReference>
<dbReference type="Pfam" id="PF00091">
    <property type="entry name" value="Tubulin"/>
    <property type="match status" value="1"/>
</dbReference>
<keyword evidence="4 6" id="KW-0717">Septation</keyword>
<feature type="domain" description="Tubulin/FtsZ GTPase" evidence="7">
    <location>
        <begin position="28"/>
        <end position="221"/>
    </location>
</feature>
<dbReference type="EMBL" id="VUNH01000003">
    <property type="protein sequence ID" value="MST55217.1"/>
    <property type="molecule type" value="Genomic_DNA"/>
</dbReference>
<dbReference type="InterPro" id="IPR020805">
    <property type="entry name" value="Cell_div_FtsZ_CS"/>
</dbReference>
<comment type="function">
    <text evidence="4 6">Essential cell division protein that forms a contractile ring structure (Z ring) at the future cell division site. The regulation of the ring assembly controls the timing and the location of cell division. One of the functions of the FtsZ ring is to recruit other cell division proteins to the septum to produce a new cell wall between the dividing cells. Binds GTP and shows GTPase activity.</text>
</comment>
<comment type="similarity">
    <text evidence="1 4 6">Belongs to the FtsZ family.</text>
</comment>
<dbReference type="CDD" id="cd02201">
    <property type="entry name" value="FtsZ_type1"/>
    <property type="match status" value="1"/>
</dbReference>
<dbReference type="InterPro" id="IPR045061">
    <property type="entry name" value="FtsZ/CetZ"/>
</dbReference>
<dbReference type="InterPro" id="IPR036525">
    <property type="entry name" value="Tubulin/FtsZ_GTPase_sf"/>
</dbReference>
<evidence type="ECO:0000259" key="8">
    <source>
        <dbReference type="SMART" id="SM00865"/>
    </source>
</evidence>
<dbReference type="SUPFAM" id="SSF52490">
    <property type="entry name" value="Tubulin nucleotide-binding domain-like"/>
    <property type="match status" value="1"/>
</dbReference>
<feature type="domain" description="Tubulin/FtsZ 2-layer sandwich" evidence="8">
    <location>
        <begin position="223"/>
        <end position="340"/>
    </location>
</feature>
<evidence type="ECO:0000256" key="4">
    <source>
        <dbReference type="HAMAP-Rule" id="MF_00909"/>
    </source>
</evidence>
<evidence type="ECO:0000256" key="2">
    <source>
        <dbReference type="ARBA" id="ARBA00022741"/>
    </source>
</evidence>
<dbReference type="HAMAP" id="MF_00909">
    <property type="entry name" value="FtsZ"/>
    <property type="match status" value="1"/>
</dbReference>
<evidence type="ECO:0000256" key="6">
    <source>
        <dbReference type="RuleBase" id="RU000631"/>
    </source>
</evidence>
<dbReference type="Proteomes" id="UP000473699">
    <property type="component" value="Unassembled WGS sequence"/>
</dbReference>
<comment type="subcellular location">
    <subcellularLocation>
        <location evidence="4">Cytoplasm</location>
    </subcellularLocation>
    <text evidence="4">Assembles at midcell at the inner surface of the cytoplasmic membrane.</text>
</comment>
<comment type="caution">
    <text evidence="9">The sequence shown here is derived from an EMBL/GenBank/DDBJ whole genome shotgun (WGS) entry which is preliminary data.</text>
</comment>
<dbReference type="SMART" id="SM00865">
    <property type="entry name" value="Tubulin_C"/>
    <property type="match status" value="1"/>
</dbReference>
<evidence type="ECO:0000256" key="3">
    <source>
        <dbReference type="ARBA" id="ARBA00023134"/>
    </source>
</evidence>
<dbReference type="AlphaFoldDB" id="A0A6L5YCE6"/>
<sequence>MDDSEIFSITNDAPLEDDDISTLVPREVIKVIGVGGAGGNALNTIIRSGIDDVDFIAGNTDVAALRLSEASSKLILGRNLTKGRGAGANPSVGQDAAQESEEEITNLLEGADMVFITAGMGGGTGTGAAPVIAGIAKEKVGALVVAIVTYPFSWEGPKRIRQATEGISRLREKVDALVIVHNDRIIELSDKSTTWQEAFKMSDEVLRQAVAGVTGVIRKIMQVNVDFADVCTIMRDAGTAIMGVGEAKGDGRVLAAARAAMNGPLMTSPMNGASSVLYCIESGEDLSILEMNEAAKLISASAREDANIIWGQGIDPSMGDTVRFTLIATGFKDILADKNDTKAQAGADSAGLFEKQNLTPSDVVSEEPHSIFEGLGSGLDIPTTYRRRKK</sequence>
<feature type="binding site" evidence="4">
    <location>
        <position position="159"/>
    </location>
    <ligand>
        <name>GTP</name>
        <dbReference type="ChEBI" id="CHEBI:37565"/>
    </ligand>
</feature>
<dbReference type="GO" id="GO:0005737">
    <property type="term" value="C:cytoplasm"/>
    <property type="evidence" value="ECO:0007669"/>
    <property type="project" value="UniProtKB-SubCell"/>
</dbReference>
<dbReference type="Gene3D" id="3.40.50.1440">
    <property type="entry name" value="Tubulin/FtsZ, GTPase domain"/>
    <property type="match status" value="1"/>
</dbReference>
<dbReference type="GO" id="GO:0000917">
    <property type="term" value="P:division septum assembly"/>
    <property type="evidence" value="ECO:0007669"/>
    <property type="project" value="UniProtKB-KW"/>
</dbReference>
<organism evidence="9 10">
    <name type="scientific">Pyramidobacter porci</name>
    <dbReference type="NCBI Taxonomy" id="2605789"/>
    <lineage>
        <taxon>Bacteria</taxon>
        <taxon>Thermotogati</taxon>
        <taxon>Synergistota</taxon>
        <taxon>Synergistia</taxon>
        <taxon>Synergistales</taxon>
        <taxon>Dethiosulfovibrionaceae</taxon>
        <taxon>Pyramidobacter</taxon>
    </lineage>
</organism>
<comment type="subunit">
    <text evidence="4">Homodimer. Polymerizes to form a dynamic ring structure in a strictly GTP-dependent manner. Interacts directly with several other division proteins.</text>
</comment>
<dbReference type="PROSITE" id="PS01135">
    <property type="entry name" value="FTSZ_2"/>
    <property type="match status" value="1"/>
</dbReference>
<dbReference type="NCBIfam" id="TIGR00065">
    <property type="entry name" value="ftsZ"/>
    <property type="match status" value="1"/>
</dbReference>
<dbReference type="FunFam" id="3.40.50.1440:FF:000001">
    <property type="entry name" value="Cell division protein FtsZ"/>
    <property type="match status" value="1"/>
</dbReference>
<dbReference type="GO" id="GO:0003924">
    <property type="term" value="F:GTPase activity"/>
    <property type="evidence" value="ECO:0007669"/>
    <property type="project" value="UniProtKB-UniRule"/>
</dbReference>
<dbReference type="PANTHER" id="PTHR30314:SF3">
    <property type="entry name" value="MITOCHONDRIAL DIVISION PROTEIN FSZA"/>
    <property type="match status" value="1"/>
</dbReference>
<dbReference type="InterPro" id="IPR037103">
    <property type="entry name" value="Tubulin/FtsZ-like_C"/>
</dbReference>
<dbReference type="Pfam" id="PF12327">
    <property type="entry name" value="FtsZ_C"/>
    <property type="match status" value="1"/>
</dbReference>